<dbReference type="InterPro" id="IPR039424">
    <property type="entry name" value="SBP_5"/>
</dbReference>
<dbReference type="GO" id="GO:0043190">
    <property type="term" value="C:ATP-binding cassette (ABC) transporter complex"/>
    <property type="evidence" value="ECO:0007669"/>
    <property type="project" value="InterPro"/>
</dbReference>
<keyword evidence="4 6" id="KW-0732">Signal</keyword>
<gene>
    <name evidence="8" type="ORF">C7R93_25935</name>
</gene>
<comment type="caution">
    <text evidence="8">The sequence shown here is derived from an EMBL/GenBank/DDBJ whole genome shotgun (WGS) entry which is preliminary data.</text>
</comment>
<organism evidence="8 9">
    <name type="scientific">Brevibacillus fortis</name>
    <dbReference type="NCBI Taxonomy" id="2126352"/>
    <lineage>
        <taxon>Bacteria</taxon>
        <taxon>Bacillati</taxon>
        <taxon>Bacillota</taxon>
        <taxon>Bacilli</taxon>
        <taxon>Bacillales</taxon>
        <taxon>Paenibacillaceae</taxon>
        <taxon>Brevibacillus</taxon>
    </lineage>
</organism>
<keyword evidence="9" id="KW-1185">Reference proteome</keyword>
<sequence>MKRQGKMIANMLVATGMLASSIGYASANEVKAQEVSTTLTHKVLRLNLIDQPGQLDPAMAEDEAMFSVMHTMFDGLVRLGPDGKVQPSIAQKIDVSDDMKTYTFHLREAKWSNGDPVTAHDFEYAWKRALDPKTDSTYSYLLYSIKNAAQANTGEMKLDEVGVKAIDAKTLRVELEQSTPHFTELTVAPIFYPVNKKLDEKNPGWFREAATHVGNGPFKLVSTDKEKITVVKNDLYWDKAAVKLDKLEFTVIQDENTQMYMFDHDKSDWAGAPFGFLPIEALPALEYEEILQTRPIAGVYWYGFNTEQAPFTNAKIRKAFAYAINRQAIDDALENGVQIPATGALPPMMTLKKEGYFKDNDQETAKKLLAEGMKELGITKLPPITLSFNISENHRLAAETIQKQWKQTLGVDVTLNEREWKVYLEERNNGDYQIVRMGWISDFNYDPVGFLELFKDRDGFNNNTGWENNKYQELLNQSATEKDPEKRKQLLAQAEAILMEDMPVAPIYYIADQWVQNEKLKNVVIDSIGVVDYKWASKE</sequence>
<dbReference type="Pfam" id="PF00496">
    <property type="entry name" value="SBP_bac_5"/>
    <property type="match status" value="1"/>
</dbReference>
<dbReference type="OrthoDB" id="9801912at2"/>
<evidence type="ECO:0000313" key="8">
    <source>
        <dbReference type="EMBL" id="PSJ87857.1"/>
    </source>
</evidence>
<dbReference type="PIRSF" id="PIRSF002741">
    <property type="entry name" value="MppA"/>
    <property type="match status" value="1"/>
</dbReference>
<dbReference type="Gene3D" id="3.10.105.10">
    <property type="entry name" value="Dipeptide-binding Protein, Domain 3"/>
    <property type="match status" value="1"/>
</dbReference>
<dbReference type="CDD" id="cd08504">
    <property type="entry name" value="PBP2_OppA"/>
    <property type="match status" value="1"/>
</dbReference>
<evidence type="ECO:0000313" key="9">
    <source>
        <dbReference type="Proteomes" id="UP000240419"/>
    </source>
</evidence>
<dbReference type="InterPro" id="IPR000914">
    <property type="entry name" value="SBP_5_dom"/>
</dbReference>
<evidence type="ECO:0000256" key="4">
    <source>
        <dbReference type="ARBA" id="ARBA00022729"/>
    </source>
</evidence>
<dbReference type="GO" id="GO:0030288">
    <property type="term" value="C:outer membrane-bounded periplasmic space"/>
    <property type="evidence" value="ECO:0007669"/>
    <property type="project" value="UniProtKB-ARBA"/>
</dbReference>
<comment type="subcellular location">
    <subcellularLocation>
        <location evidence="1">Cell envelope</location>
    </subcellularLocation>
</comment>
<dbReference type="InterPro" id="IPR030678">
    <property type="entry name" value="Peptide/Ni-bd"/>
</dbReference>
<feature type="signal peptide" evidence="6">
    <location>
        <begin position="1"/>
        <end position="27"/>
    </location>
</feature>
<evidence type="ECO:0000256" key="6">
    <source>
        <dbReference type="SAM" id="SignalP"/>
    </source>
</evidence>
<evidence type="ECO:0000259" key="7">
    <source>
        <dbReference type="Pfam" id="PF00496"/>
    </source>
</evidence>
<dbReference type="GO" id="GO:0015833">
    <property type="term" value="P:peptide transport"/>
    <property type="evidence" value="ECO:0007669"/>
    <property type="project" value="UniProtKB-KW"/>
</dbReference>
<feature type="domain" description="Solute-binding protein family 5" evidence="7">
    <location>
        <begin position="84"/>
        <end position="460"/>
    </location>
</feature>
<dbReference type="GO" id="GO:1904680">
    <property type="term" value="F:peptide transmembrane transporter activity"/>
    <property type="evidence" value="ECO:0007669"/>
    <property type="project" value="TreeGrafter"/>
</dbReference>
<evidence type="ECO:0000256" key="3">
    <source>
        <dbReference type="ARBA" id="ARBA00022448"/>
    </source>
</evidence>
<accession>A0A2P7ULM9</accession>
<keyword evidence="3" id="KW-0813">Transport</keyword>
<dbReference type="SUPFAM" id="SSF53850">
    <property type="entry name" value="Periplasmic binding protein-like II"/>
    <property type="match status" value="1"/>
</dbReference>
<comment type="similarity">
    <text evidence="2">Belongs to the bacterial solute-binding protein 5 family.</text>
</comment>
<dbReference type="PANTHER" id="PTHR30290:SF79">
    <property type="entry name" value="DIPEPTIDE-BINDING PROTEIN DPPE"/>
    <property type="match status" value="1"/>
</dbReference>
<evidence type="ECO:0000256" key="5">
    <source>
        <dbReference type="ARBA" id="ARBA00022856"/>
    </source>
</evidence>
<dbReference type="PANTHER" id="PTHR30290">
    <property type="entry name" value="PERIPLASMIC BINDING COMPONENT OF ABC TRANSPORTER"/>
    <property type="match status" value="1"/>
</dbReference>
<dbReference type="RefSeq" id="WP_106841501.1">
    <property type="nucleotide sequence ID" value="NZ_JBCNIW010000055.1"/>
</dbReference>
<evidence type="ECO:0000256" key="2">
    <source>
        <dbReference type="ARBA" id="ARBA00005695"/>
    </source>
</evidence>
<reference evidence="8 9" key="1">
    <citation type="submission" date="2018-03" db="EMBL/GenBank/DDBJ databases">
        <title>Brevisbacillus phylogenomics.</title>
        <authorList>
            <person name="Dunlap C."/>
        </authorList>
    </citation>
    <scope>NUCLEOTIDE SEQUENCE [LARGE SCALE GENOMIC DNA]</scope>
    <source>
        <strain evidence="8 9">NRRL NRS-1210</strain>
    </source>
</reference>
<feature type="chain" id="PRO_5015115191" evidence="6">
    <location>
        <begin position="28"/>
        <end position="539"/>
    </location>
</feature>
<proteinExistence type="inferred from homology"/>
<dbReference type="Proteomes" id="UP000240419">
    <property type="component" value="Unassembled WGS sequence"/>
</dbReference>
<dbReference type="EMBL" id="PXZM01000047">
    <property type="protein sequence ID" value="PSJ87857.1"/>
    <property type="molecule type" value="Genomic_DNA"/>
</dbReference>
<name>A0A2P7ULM9_9BACL</name>
<protein>
    <submittedName>
        <fullName evidence="8">ABC transporter substrate-binding protein</fullName>
    </submittedName>
</protein>
<dbReference type="FunFam" id="3.90.76.10:FF:000001">
    <property type="entry name" value="Oligopeptide ABC transporter substrate-binding protein"/>
    <property type="match status" value="1"/>
</dbReference>
<dbReference type="FunFam" id="3.10.105.10:FF:000001">
    <property type="entry name" value="Oligopeptide ABC transporter, oligopeptide-binding protein"/>
    <property type="match status" value="1"/>
</dbReference>
<evidence type="ECO:0000256" key="1">
    <source>
        <dbReference type="ARBA" id="ARBA00004196"/>
    </source>
</evidence>
<dbReference type="Gene3D" id="3.90.76.10">
    <property type="entry name" value="Dipeptide-binding Protein, Domain 1"/>
    <property type="match status" value="1"/>
</dbReference>
<keyword evidence="5" id="KW-0571">Peptide transport</keyword>
<dbReference type="Gene3D" id="3.40.190.10">
    <property type="entry name" value="Periplasmic binding protein-like II"/>
    <property type="match status" value="1"/>
</dbReference>
<dbReference type="AlphaFoldDB" id="A0A2P7ULM9"/>
<keyword evidence="5" id="KW-0653">Protein transport</keyword>